<dbReference type="SUPFAM" id="SSF103111">
    <property type="entry name" value="Activator of Hsp90 ATPase, Aha1"/>
    <property type="match status" value="1"/>
</dbReference>
<dbReference type="SUPFAM" id="SSF55961">
    <property type="entry name" value="Bet v1-like"/>
    <property type="match status" value="1"/>
</dbReference>
<accession>A0ABR2WX69</accession>
<evidence type="ECO:0000259" key="2">
    <source>
        <dbReference type="SMART" id="SM01000"/>
    </source>
</evidence>
<feature type="domain" description="Activator of Hsp90 ATPase AHSA1-like N-terminal" evidence="2">
    <location>
        <begin position="17"/>
        <end position="150"/>
    </location>
</feature>
<organism evidence="3 4">
    <name type="scientific">Basidiobolus ranarum</name>
    <dbReference type="NCBI Taxonomy" id="34480"/>
    <lineage>
        <taxon>Eukaryota</taxon>
        <taxon>Fungi</taxon>
        <taxon>Fungi incertae sedis</taxon>
        <taxon>Zoopagomycota</taxon>
        <taxon>Entomophthoromycotina</taxon>
        <taxon>Basidiobolomycetes</taxon>
        <taxon>Basidiobolales</taxon>
        <taxon>Basidiobolaceae</taxon>
        <taxon>Basidiobolus</taxon>
    </lineage>
</organism>
<evidence type="ECO:0000313" key="4">
    <source>
        <dbReference type="Proteomes" id="UP001479436"/>
    </source>
</evidence>
<comment type="similarity">
    <text evidence="1">Belongs to the AHA1 family.</text>
</comment>
<dbReference type="InterPro" id="IPR013538">
    <property type="entry name" value="ASHA1/2-like_C"/>
</dbReference>
<sequence>MTTMANWKNVNNWHWTEKNCAPWAKEYFTRELKDLEAQENGITVKTTAVSKVTGDVDLNQRKGKIITLYDLSLTLDWSGTSEDGTEAKGKILIPEVAHDSELDDYVFEVSIDEETREKRVIKEVVRLKLTQVIRKKLALFTHDLIEAHAKDVYIEAAELRTSSPAPVAPAVTEAPVKASLSNSATENKSAVNKPHKVNTTTMKDTIEFVASAHDIYETLLDQNRVSVWTRGSAKISKEINSQFELFGGNISGQIIEAVQDKRIVMKWRSKTWPEDHYSKVTIELDQGSDGVKLQLVQEGVPLGQEDITRGNWKQYYWNPIKTTFGFGAFI</sequence>
<evidence type="ECO:0000256" key="1">
    <source>
        <dbReference type="ARBA" id="ARBA00006817"/>
    </source>
</evidence>
<reference evidence="3 4" key="1">
    <citation type="submission" date="2023-04" db="EMBL/GenBank/DDBJ databases">
        <title>Genome of Basidiobolus ranarum AG-B5.</title>
        <authorList>
            <person name="Stajich J.E."/>
            <person name="Carter-House D."/>
            <person name="Gryganskyi A."/>
        </authorList>
    </citation>
    <scope>NUCLEOTIDE SEQUENCE [LARGE SCALE GENOMIC DNA]</scope>
    <source>
        <strain evidence="3 4">AG-B5</strain>
    </source>
</reference>
<comment type="caution">
    <text evidence="3">The sequence shown here is derived from an EMBL/GenBank/DDBJ whole genome shotgun (WGS) entry which is preliminary data.</text>
</comment>
<name>A0ABR2WX69_9FUNG</name>
<keyword evidence="4" id="KW-1185">Reference proteome</keyword>
<dbReference type="SMART" id="SM01000">
    <property type="entry name" value="Aha1_N"/>
    <property type="match status" value="1"/>
</dbReference>
<dbReference type="InterPro" id="IPR023393">
    <property type="entry name" value="START-like_dom_sf"/>
</dbReference>
<evidence type="ECO:0000313" key="3">
    <source>
        <dbReference type="EMBL" id="KAK9766068.1"/>
    </source>
</evidence>
<protein>
    <submittedName>
        <fullName evidence="3">Co-chaperone</fullName>
    </submittedName>
</protein>
<dbReference type="CDD" id="cd08892">
    <property type="entry name" value="SRPBCC_Aha1"/>
    <property type="match status" value="1"/>
</dbReference>
<dbReference type="Pfam" id="PF09229">
    <property type="entry name" value="Aha1_N"/>
    <property type="match status" value="1"/>
</dbReference>
<dbReference type="Gene3D" id="3.15.10.20">
    <property type="entry name" value="Activator of Hsp90 ATPase Aha1, N-terminal domain"/>
    <property type="match status" value="1"/>
</dbReference>
<dbReference type="PANTHER" id="PTHR13009">
    <property type="entry name" value="HEAT SHOCK PROTEIN 90 HSP90 CO-CHAPERONE AHA-1"/>
    <property type="match status" value="1"/>
</dbReference>
<proteinExistence type="inferred from homology"/>
<dbReference type="EMBL" id="JASJQH010000193">
    <property type="protein sequence ID" value="KAK9766068.1"/>
    <property type="molecule type" value="Genomic_DNA"/>
</dbReference>
<dbReference type="Gene3D" id="3.30.530.20">
    <property type="match status" value="1"/>
</dbReference>
<dbReference type="PANTHER" id="PTHR13009:SF22">
    <property type="entry name" value="LD43819P"/>
    <property type="match status" value="1"/>
</dbReference>
<dbReference type="InterPro" id="IPR036338">
    <property type="entry name" value="Aha1"/>
</dbReference>
<dbReference type="Proteomes" id="UP001479436">
    <property type="component" value="Unassembled WGS sequence"/>
</dbReference>
<gene>
    <name evidence="3" type="primary">AHA1_2</name>
    <name evidence="3" type="ORF">K7432_005115</name>
</gene>
<dbReference type="Pfam" id="PF08327">
    <property type="entry name" value="AHSA1"/>
    <property type="match status" value="1"/>
</dbReference>
<dbReference type="InterPro" id="IPR015310">
    <property type="entry name" value="AHSA1-like_N"/>
</dbReference>